<dbReference type="Gene3D" id="3.40.50.1000">
    <property type="entry name" value="HAD superfamily/HAD-like"/>
    <property type="match status" value="1"/>
</dbReference>
<dbReference type="SUPFAM" id="SSF56784">
    <property type="entry name" value="HAD-like"/>
    <property type="match status" value="1"/>
</dbReference>
<name>A0A4Q4SYL3_9PEZI</name>
<dbReference type="Gene3D" id="1.10.150.240">
    <property type="entry name" value="Putative phosphatase, domain 2"/>
    <property type="match status" value="1"/>
</dbReference>
<organism evidence="1 2">
    <name type="scientific">Monosporascus ibericus</name>
    <dbReference type="NCBI Taxonomy" id="155417"/>
    <lineage>
        <taxon>Eukaryota</taxon>
        <taxon>Fungi</taxon>
        <taxon>Dikarya</taxon>
        <taxon>Ascomycota</taxon>
        <taxon>Pezizomycotina</taxon>
        <taxon>Sordariomycetes</taxon>
        <taxon>Xylariomycetidae</taxon>
        <taxon>Xylariales</taxon>
        <taxon>Xylariales incertae sedis</taxon>
        <taxon>Monosporascus</taxon>
    </lineage>
</organism>
<dbReference type="OrthoDB" id="444127at2759"/>
<protein>
    <recommendedName>
        <fullName evidence="3">Pyrimidine 5'-nucleotidase</fullName>
    </recommendedName>
</protein>
<dbReference type="STRING" id="155417.A0A4Q4SYL3"/>
<evidence type="ECO:0000313" key="1">
    <source>
        <dbReference type="EMBL" id="RYO85440.1"/>
    </source>
</evidence>
<gene>
    <name evidence="1" type="ORF">DL764_009176</name>
</gene>
<dbReference type="InterPro" id="IPR023198">
    <property type="entry name" value="PGP-like_dom2"/>
</dbReference>
<reference evidence="1 2" key="1">
    <citation type="submission" date="2018-06" db="EMBL/GenBank/DDBJ databases">
        <title>Complete Genomes of Monosporascus.</title>
        <authorList>
            <person name="Robinson A.J."/>
            <person name="Natvig D.O."/>
        </authorList>
    </citation>
    <scope>NUCLEOTIDE SEQUENCE [LARGE SCALE GENOMIC DNA]</scope>
    <source>
        <strain evidence="1 2">CBS 110550</strain>
    </source>
</reference>
<comment type="caution">
    <text evidence="1">The sequence shown here is derived from an EMBL/GenBank/DDBJ whole genome shotgun (WGS) entry which is preliminary data.</text>
</comment>
<evidence type="ECO:0008006" key="3">
    <source>
        <dbReference type="Google" id="ProtNLM"/>
    </source>
</evidence>
<dbReference type="InterPro" id="IPR023214">
    <property type="entry name" value="HAD_sf"/>
</dbReference>
<dbReference type="InterPro" id="IPR036412">
    <property type="entry name" value="HAD-like_sf"/>
</dbReference>
<keyword evidence="2" id="KW-1185">Reference proteome</keyword>
<sequence length="93" mass="10758">MMTLESPHLIVLFDLDNTIFDHSHSLRSAISAIQENYADLAVYGLEELIARYNAALQEAYDKYLYKEITYEEADVMKVQLFFTRLALPKPTPE</sequence>
<accession>A0A4Q4SYL3</accession>
<proteinExistence type="predicted"/>
<dbReference type="EMBL" id="QJNU01000814">
    <property type="protein sequence ID" value="RYO85440.1"/>
    <property type="molecule type" value="Genomic_DNA"/>
</dbReference>
<dbReference type="AlphaFoldDB" id="A0A4Q4SYL3"/>
<dbReference type="Proteomes" id="UP000293360">
    <property type="component" value="Unassembled WGS sequence"/>
</dbReference>
<evidence type="ECO:0000313" key="2">
    <source>
        <dbReference type="Proteomes" id="UP000293360"/>
    </source>
</evidence>